<proteinExistence type="predicted"/>
<name>A0A392VCG1_9FABA</name>
<accession>A0A392VCG1</accession>
<sequence length="55" mass="5984">GLDLGMVRPKFEVEPRKLGLLSPGDTYSRQMSPVSLKLSVLVSPEARPATSSDRN</sequence>
<organism evidence="1 2">
    <name type="scientific">Trifolium medium</name>
    <dbReference type="NCBI Taxonomy" id="97028"/>
    <lineage>
        <taxon>Eukaryota</taxon>
        <taxon>Viridiplantae</taxon>
        <taxon>Streptophyta</taxon>
        <taxon>Embryophyta</taxon>
        <taxon>Tracheophyta</taxon>
        <taxon>Spermatophyta</taxon>
        <taxon>Magnoliopsida</taxon>
        <taxon>eudicotyledons</taxon>
        <taxon>Gunneridae</taxon>
        <taxon>Pentapetalae</taxon>
        <taxon>rosids</taxon>
        <taxon>fabids</taxon>
        <taxon>Fabales</taxon>
        <taxon>Fabaceae</taxon>
        <taxon>Papilionoideae</taxon>
        <taxon>50 kb inversion clade</taxon>
        <taxon>NPAAA clade</taxon>
        <taxon>Hologalegina</taxon>
        <taxon>IRL clade</taxon>
        <taxon>Trifolieae</taxon>
        <taxon>Trifolium</taxon>
    </lineage>
</organism>
<evidence type="ECO:0000313" key="1">
    <source>
        <dbReference type="EMBL" id="MCI84575.1"/>
    </source>
</evidence>
<protein>
    <submittedName>
        <fullName evidence="1">Uncharacterized protein</fullName>
    </submittedName>
</protein>
<dbReference type="AlphaFoldDB" id="A0A392VCG1"/>
<reference evidence="1 2" key="1">
    <citation type="journal article" date="2018" name="Front. Plant Sci.">
        <title>Red Clover (Trifolium pratense) and Zigzag Clover (T. medium) - A Picture of Genomic Similarities and Differences.</title>
        <authorList>
            <person name="Dluhosova J."/>
            <person name="Istvanek J."/>
            <person name="Nedelnik J."/>
            <person name="Repkova J."/>
        </authorList>
    </citation>
    <scope>NUCLEOTIDE SEQUENCE [LARGE SCALE GENOMIC DNA]</scope>
    <source>
        <strain evidence="2">cv. 10/8</strain>
        <tissue evidence="1">Leaf</tissue>
    </source>
</reference>
<dbReference type="Proteomes" id="UP000265520">
    <property type="component" value="Unassembled WGS sequence"/>
</dbReference>
<dbReference type="EMBL" id="LXQA011094347">
    <property type="protein sequence ID" value="MCI84575.1"/>
    <property type="molecule type" value="Genomic_DNA"/>
</dbReference>
<comment type="caution">
    <text evidence="1">The sequence shown here is derived from an EMBL/GenBank/DDBJ whole genome shotgun (WGS) entry which is preliminary data.</text>
</comment>
<feature type="non-terminal residue" evidence="1">
    <location>
        <position position="1"/>
    </location>
</feature>
<keyword evidence="2" id="KW-1185">Reference proteome</keyword>
<evidence type="ECO:0000313" key="2">
    <source>
        <dbReference type="Proteomes" id="UP000265520"/>
    </source>
</evidence>